<reference evidence="1 2" key="1">
    <citation type="journal article" date="2019" name="PLoS ONE">
        <title>Comparative genome analysis indicates high evolutionary potential of pathogenicity genes in Colletotrichum tanaceti.</title>
        <authorList>
            <person name="Lelwala R.V."/>
            <person name="Korhonen P.K."/>
            <person name="Young N.D."/>
            <person name="Scott J.B."/>
            <person name="Ades P.A."/>
            <person name="Gasser R.B."/>
            <person name="Taylor P.W.J."/>
        </authorList>
    </citation>
    <scope>NUCLEOTIDE SEQUENCE [LARGE SCALE GENOMIC DNA]</scope>
    <source>
        <strain evidence="1">BRIP57314</strain>
    </source>
</reference>
<name>A0A4V6DGV0_9PEZI</name>
<organism evidence="1 2">
    <name type="scientific">Colletotrichum tanaceti</name>
    <dbReference type="NCBI Taxonomy" id="1306861"/>
    <lineage>
        <taxon>Eukaryota</taxon>
        <taxon>Fungi</taxon>
        <taxon>Dikarya</taxon>
        <taxon>Ascomycota</taxon>
        <taxon>Pezizomycotina</taxon>
        <taxon>Sordariomycetes</taxon>
        <taxon>Hypocreomycetidae</taxon>
        <taxon>Glomerellales</taxon>
        <taxon>Glomerellaceae</taxon>
        <taxon>Colletotrichum</taxon>
        <taxon>Colletotrichum destructivum species complex</taxon>
    </lineage>
</organism>
<keyword evidence="2" id="KW-1185">Reference proteome</keyword>
<dbReference type="EMBL" id="PJEX01000152">
    <property type="protein sequence ID" value="TKW54156.1"/>
    <property type="molecule type" value="Genomic_DNA"/>
</dbReference>
<protein>
    <submittedName>
        <fullName evidence="1">Uncharacterized protein</fullName>
    </submittedName>
</protein>
<gene>
    <name evidence="1" type="ORF">CTA1_464</name>
</gene>
<accession>A0A4V6DGV0</accession>
<evidence type="ECO:0000313" key="2">
    <source>
        <dbReference type="Proteomes" id="UP000310108"/>
    </source>
</evidence>
<dbReference type="AlphaFoldDB" id="A0A4V6DGV0"/>
<sequence length="67" mass="7448">MESSMAPRRRAYIHRLTSGPELPPLTTGFHLGHRDVQLALEDLQGLEVDAAVVLLHDASDPLEEVYL</sequence>
<proteinExistence type="predicted"/>
<comment type="caution">
    <text evidence="1">The sequence shown here is derived from an EMBL/GenBank/DDBJ whole genome shotgun (WGS) entry which is preliminary data.</text>
</comment>
<dbReference type="Proteomes" id="UP000310108">
    <property type="component" value="Unassembled WGS sequence"/>
</dbReference>
<evidence type="ECO:0000313" key="1">
    <source>
        <dbReference type="EMBL" id="TKW54156.1"/>
    </source>
</evidence>